<dbReference type="InterPro" id="IPR000477">
    <property type="entry name" value="RT_dom"/>
</dbReference>
<dbReference type="GO" id="GO:0003964">
    <property type="term" value="F:RNA-directed DNA polymerase activity"/>
    <property type="evidence" value="ECO:0007669"/>
    <property type="project" value="UniProtKB-EC"/>
</dbReference>
<protein>
    <recommendedName>
        <fullName evidence="1">RNA-directed DNA polymerase</fullName>
        <ecNumber evidence="1">2.7.7.49</ecNumber>
    </recommendedName>
</protein>
<sequence>MLQNLPKEMKIVHKILKNLNWRLSKRWKQINSIIDEGGGGLTSNEEEIKAVIKNYFAQLYGNKYPNLGDMDEYIQKYKLPRLTEEEIEFLNNPISEKEIQQTIKEIPKKKFPGPDGFTSEFYQTFKEQLTPILYKLFDIISKEGILPHSFYDTNMVLIPKPGRSKTEKENYRPISLMNIDAKILNRILAKRLQQVIRRVIHYDKVGFIPGMQGWFNIRKTIGHINKQTNKNHMIISTDTEKVFDKIQHPFLLKTLESIGIKGPFLKIINSIYLKPSANIICNGDKLEAFPISLGVKQGCPLSPLLFNIVLETLAVAIKRRKKIEGITIGNEETTLSFSADDMMVYLKNPRDSTKKQVEIINNFSKVAGYKINPHKS</sequence>
<dbReference type="PANTHER" id="PTHR19446">
    <property type="entry name" value="REVERSE TRANSCRIPTASES"/>
    <property type="match status" value="1"/>
</dbReference>
<dbReference type="EC" id="2.7.7.49" evidence="1"/>
<dbReference type="SUPFAM" id="SSF56672">
    <property type="entry name" value="DNA/RNA polymerases"/>
    <property type="match status" value="1"/>
</dbReference>
<dbReference type="Proteomes" id="UP000002280">
    <property type="component" value="Chromosome 3"/>
</dbReference>
<evidence type="ECO:0000313" key="3">
    <source>
        <dbReference type="Ensembl" id="ENSMODP00000057200.1"/>
    </source>
</evidence>
<dbReference type="Ensembl" id="ENSMODT00000069165.1">
    <property type="protein sequence ID" value="ENSMODP00000057200.1"/>
    <property type="gene ID" value="ENSMODG00000050585.1"/>
</dbReference>
<evidence type="ECO:0000259" key="2">
    <source>
        <dbReference type="PROSITE" id="PS50878"/>
    </source>
</evidence>
<dbReference type="AlphaFoldDB" id="A0A5F8HC63"/>
<proteinExistence type="predicted"/>
<reference evidence="3 4" key="1">
    <citation type="journal article" date="2007" name="Nature">
        <title>Genome of the marsupial Monodelphis domestica reveals innovation in non-coding sequences.</title>
        <authorList>
            <person name="Mikkelsen T.S."/>
            <person name="Wakefield M.J."/>
            <person name="Aken B."/>
            <person name="Amemiya C.T."/>
            <person name="Chang J.L."/>
            <person name="Duke S."/>
            <person name="Garber M."/>
            <person name="Gentles A.J."/>
            <person name="Goodstadt L."/>
            <person name="Heger A."/>
            <person name="Jurka J."/>
            <person name="Kamal M."/>
            <person name="Mauceli E."/>
            <person name="Searle S.M."/>
            <person name="Sharpe T."/>
            <person name="Baker M.L."/>
            <person name="Batzer M.A."/>
            <person name="Benos P.V."/>
            <person name="Belov K."/>
            <person name="Clamp M."/>
            <person name="Cook A."/>
            <person name="Cuff J."/>
            <person name="Das R."/>
            <person name="Davidow L."/>
            <person name="Deakin J.E."/>
            <person name="Fazzari M.J."/>
            <person name="Glass J.L."/>
            <person name="Grabherr M."/>
            <person name="Greally J.M."/>
            <person name="Gu W."/>
            <person name="Hore T.A."/>
            <person name="Huttley G.A."/>
            <person name="Kleber M."/>
            <person name="Jirtle R.L."/>
            <person name="Koina E."/>
            <person name="Lee J.T."/>
            <person name="Mahony S."/>
            <person name="Marra M.A."/>
            <person name="Miller R.D."/>
            <person name="Nicholls R.D."/>
            <person name="Oda M."/>
            <person name="Papenfuss A.T."/>
            <person name="Parra Z.E."/>
            <person name="Pollock D.D."/>
            <person name="Ray D.A."/>
            <person name="Schein J.E."/>
            <person name="Speed T.P."/>
            <person name="Thompson K."/>
            <person name="VandeBerg J.L."/>
            <person name="Wade C.M."/>
            <person name="Walker J.A."/>
            <person name="Waters P.D."/>
            <person name="Webber C."/>
            <person name="Weidman J.R."/>
            <person name="Xie X."/>
            <person name="Zody M.C."/>
            <person name="Baldwin J."/>
            <person name="Abdouelleil A."/>
            <person name="Abdulkadir J."/>
            <person name="Abebe A."/>
            <person name="Abera B."/>
            <person name="Abreu J."/>
            <person name="Acer S.C."/>
            <person name="Aftuck L."/>
            <person name="Alexander A."/>
            <person name="An P."/>
            <person name="Anderson E."/>
            <person name="Anderson S."/>
            <person name="Arachi H."/>
            <person name="Azer M."/>
            <person name="Bachantsang P."/>
            <person name="Barry A."/>
            <person name="Bayul T."/>
            <person name="Berlin A."/>
            <person name="Bessette D."/>
            <person name="Bloom T."/>
            <person name="Bloom T."/>
            <person name="Boguslavskiy L."/>
            <person name="Bonnet C."/>
            <person name="Boukhgalter B."/>
            <person name="Bourzgui I."/>
            <person name="Brown A."/>
            <person name="Cahill P."/>
            <person name="Channer S."/>
            <person name="Cheshatsang Y."/>
            <person name="Chuda L."/>
            <person name="Citroen M."/>
            <person name="Collymore A."/>
            <person name="Cooke P."/>
            <person name="Costello M."/>
            <person name="D'Aco K."/>
            <person name="Daza R."/>
            <person name="De Haan G."/>
            <person name="DeGray S."/>
            <person name="DeMaso C."/>
            <person name="Dhargay N."/>
            <person name="Dooley K."/>
            <person name="Dooley E."/>
            <person name="Doricent M."/>
            <person name="Dorje P."/>
            <person name="Dorjee K."/>
            <person name="Dupes A."/>
            <person name="Elong R."/>
            <person name="Falk J."/>
            <person name="Farina A."/>
            <person name="Faro S."/>
            <person name="Ferguson D."/>
            <person name="Fisher S."/>
            <person name="Foley C.D."/>
            <person name="Franke A."/>
            <person name="Friedrich D."/>
            <person name="Gadbois L."/>
            <person name="Gearin G."/>
            <person name="Gearin C.R."/>
            <person name="Giannoukos G."/>
            <person name="Goode T."/>
            <person name="Graham J."/>
            <person name="Grandbois E."/>
            <person name="Grewal S."/>
            <person name="Gyaltsen K."/>
            <person name="Hafez N."/>
            <person name="Hagos B."/>
            <person name="Hall J."/>
            <person name="Henson C."/>
            <person name="Hollinger A."/>
            <person name="Honan T."/>
            <person name="Huard M.D."/>
            <person name="Hughes L."/>
            <person name="Hurhula B."/>
            <person name="Husby M.E."/>
            <person name="Kamat A."/>
            <person name="Kanga B."/>
            <person name="Kashin S."/>
            <person name="Khazanovich D."/>
            <person name="Kisner P."/>
            <person name="Lance K."/>
            <person name="Lara M."/>
            <person name="Lee W."/>
            <person name="Lennon N."/>
            <person name="Letendre F."/>
            <person name="LeVine R."/>
            <person name="Lipovsky A."/>
            <person name="Liu X."/>
            <person name="Liu J."/>
            <person name="Liu S."/>
            <person name="Lokyitsang T."/>
            <person name="Lokyitsang Y."/>
            <person name="Lubonja R."/>
            <person name="Lui A."/>
            <person name="MacDonald P."/>
            <person name="Magnisalis V."/>
            <person name="Maru K."/>
            <person name="Matthews C."/>
            <person name="McCusker W."/>
            <person name="McDonough S."/>
            <person name="Mehta T."/>
            <person name="Meldrim J."/>
            <person name="Meneus L."/>
            <person name="Mihai O."/>
            <person name="Mihalev A."/>
            <person name="Mihova T."/>
            <person name="Mittelman R."/>
            <person name="Mlenga V."/>
            <person name="Montmayeur A."/>
            <person name="Mulrain L."/>
            <person name="Navidi A."/>
            <person name="Naylor J."/>
            <person name="Negash T."/>
            <person name="Nguyen T."/>
            <person name="Nguyen N."/>
            <person name="Nicol R."/>
            <person name="Norbu C."/>
            <person name="Norbu N."/>
            <person name="Novod N."/>
            <person name="O'Neill B."/>
            <person name="Osman S."/>
            <person name="Markiewicz E."/>
            <person name="Oyono O.L."/>
            <person name="Patti C."/>
            <person name="Phunkhang P."/>
            <person name="Pierre F."/>
            <person name="Priest M."/>
            <person name="Raghuraman S."/>
            <person name="Rege F."/>
            <person name="Reyes R."/>
            <person name="Rise C."/>
            <person name="Rogov P."/>
            <person name="Ross K."/>
            <person name="Ryan E."/>
            <person name="Settipalli S."/>
            <person name="Shea T."/>
            <person name="Sherpa N."/>
            <person name="Shi L."/>
            <person name="Shih D."/>
            <person name="Sparrow T."/>
            <person name="Spaulding J."/>
            <person name="Stalker J."/>
            <person name="Stange-Thomann N."/>
            <person name="Stavropoulos S."/>
            <person name="Stone C."/>
            <person name="Strader C."/>
            <person name="Tesfaye S."/>
            <person name="Thomson T."/>
            <person name="Thoulutsang Y."/>
            <person name="Thoulutsang D."/>
            <person name="Topham K."/>
            <person name="Topping I."/>
            <person name="Tsamla T."/>
            <person name="Vassiliev H."/>
            <person name="Vo A."/>
            <person name="Wangchuk T."/>
            <person name="Wangdi T."/>
            <person name="Weiand M."/>
            <person name="Wilkinson J."/>
            <person name="Wilson A."/>
            <person name="Yadav S."/>
            <person name="Young G."/>
            <person name="Yu Q."/>
            <person name="Zembek L."/>
            <person name="Zhong D."/>
            <person name="Zimmer A."/>
            <person name="Zwirko Z."/>
            <person name="Jaffe D.B."/>
            <person name="Alvarez P."/>
            <person name="Brockman W."/>
            <person name="Butler J."/>
            <person name="Chin C."/>
            <person name="Gnerre S."/>
            <person name="MacCallum I."/>
            <person name="Graves J.A."/>
            <person name="Ponting C.P."/>
            <person name="Breen M."/>
            <person name="Samollow P.B."/>
            <person name="Lander E.S."/>
            <person name="Lindblad-Toh K."/>
        </authorList>
    </citation>
    <scope>NUCLEOTIDE SEQUENCE [LARGE SCALE GENOMIC DNA]</scope>
</reference>
<feature type="domain" description="Reverse transcriptase" evidence="2">
    <location>
        <begin position="139"/>
        <end position="376"/>
    </location>
</feature>
<accession>A0A5F8HC63</accession>
<evidence type="ECO:0000256" key="1">
    <source>
        <dbReference type="ARBA" id="ARBA00012493"/>
    </source>
</evidence>
<reference evidence="3" key="3">
    <citation type="submission" date="2025-09" db="UniProtKB">
        <authorList>
            <consortium name="Ensembl"/>
        </authorList>
    </citation>
    <scope>IDENTIFICATION</scope>
</reference>
<dbReference type="GeneTree" id="ENSGT00940000153064"/>
<dbReference type="CDD" id="cd01650">
    <property type="entry name" value="RT_nLTR_like"/>
    <property type="match status" value="1"/>
</dbReference>
<organism evidence="3 4">
    <name type="scientific">Monodelphis domestica</name>
    <name type="common">Gray short-tailed opossum</name>
    <dbReference type="NCBI Taxonomy" id="13616"/>
    <lineage>
        <taxon>Eukaryota</taxon>
        <taxon>Metazoa</taxon>
        <taxon>Chordata</taxon>
        <taxon>Craniata</taxon>
        <taxon>Vertebrata</taxon>
        <taxon>Euteleostomi</taxon>
        <taxon>Mammalia</taxon>
        <taxon>Metatheria</taxon>
        <taxon>Didelphimorphia</taxon>
        <taxon>Didelphidae</taxon>
        <taxon>Monodelphis</taxon>
    </lineage>
</organism>
<evidence type="ECO:0000313" key="4">
    <source>
        <dbReference type="Proteomes" id="UP000002280"/>
    </source>
</evidence>
<name>A0A5F8HC63_MONDO</name>
<dbReference type="InParanoid" id="A0A5F8HC63"/>
<keyword evidence="4" id="KW-1185">Reference proteome</keyword>
<dbReference type="PROSITE" id="PS50878">
    <property type="entry name" value="RT_POL"/>
    <property type="match status" value="1"/>
</dbReference>
<reference evidence="3" key="2">
    <citation type="submission" date="2025-08" db="UniProtKB">
        <authorList>
            <consortium name="Ensembl"/>
        </authorList>
    </citation>
    <scope>IDENTIFICATION</scope>
</reference>
<dbReference type="Pfam" id="PF00078">
    <property type="entry name" value="RVT_1"/>
    <property type="match status" value="1"/>
</dbReference>
<dbReference type="InterPro" id="IPR043502">
    <property type="entry name" value="DNA/RNA_pol_sf"/>
</dbReference>